<feature type="compositionally biased region" description="Gly residues" evidence="2">
    <location>
        <begin position="12"/>
        <end position="22"/>
    </location>
</feature>
<accession>A0A8B7NVA7</accession>
<evidence type="ECO:0000256" key="1">
    <source>
        <dbReference type="ARBA" id="ARBA00010576"/>
    </source>
</evidence>
<feature type="domain" description="Centrosome-associated FAM110 C-terminal" evidence="3">
    <location>
        <begin position="388"/>
        <end position="473"/>
    </location>
</feature>
<dbReference type="Proteomes" id="UP000694843">
    <property type="component" value="Unplaced"/>
</dbReference>
<feature type="region of interest" description="Disordered" evidence="2">
    <location>
        <begin position="268"/>
        <end position="364"/>
    </location>
</feature>
<feature type="compositionally biased region" description="Low complexity" evidence="2">
    <location>
        <begin position="1"/>
        <end position="11"/>
    </location>
</feature>
<feature type="region of interest" description="Disordered" evidence="2">
    <location>
        <begin position="417"/>
        <end position="454"/>
    </location>
</feature>
<dbReference type="AlphaFoldDB" id="A0A8B7NVA7"/>
<feature type="compositionally biased region" description="Basic and acidic residues" evidence="2">
    <location>
        <begin position="354"/>
        <end position="364"/>
    </location>
</feature>
<feature type="compositionally biased region" description="Basic and acidic residues" evidence="2">
    <location>
        <begin position="281"/>
        <end position="301"/>
    </location>
</feature>
<feature type="region of interest" description="Disordered" evidence="2">
    <location>
        <begin position="127"/>
        <end position="163"/>
    </location>
</feature>
<dbReference type="InterPro" id="IPR025740">
    <property type="entry name" value="FAM110"/>
</dbReference>
<dbReference type="PANTHER" id="PTHR14758:SF1">
    <property type="entry name" value="CENTROSOME-ASSOCIATED FAM110 C-TERMINAL DOMAIN-CONTAINING PROTEIN"/>
    <property type="match status" value="1"/>
</dbReference>
<comment type="similarity">
    <text evidence="1">Belongs to the FAM110 family.</text>
</comment>
<dbReference type="PANTHER" id="PTHR14758">
    <property type="entry name" value="AGAP005440-PA"/>
    <property type="match status" value="1"/>
</dbReference>
<organism evidence="4 5">
    <name type="scientific">Hyalella azteca</name>
    <name type="common">Amphipod</name>
    <dbReference type="NCBI Taxonomy" id="294128"/>
    <lineage>
        <taxon>Eukaryota</taxon>
        <taxon>Metazoa</taxon>
        <taxon>Ecdysozoa</taxon>
        <taxon>Arthropoda</taxon>
        <taxon>Crustacea</taxon>
        <taxon>Multicrustacea</taxon>
        <taxon>Malacostraca</taxon>
        <taxon>Eumalacostraca</taxon>
        <taxon>Peracarida</taxon>
        <taxon>Amphipoda</taxon>
        <taxon>Senticaudata</taxon>
        <taxon>Talitrida</taxon>
        <taxon>Talitroidea</taxon>
        <taxon>Hyalellidae</taxon>
        <taxon>Hyalella</taxon>
    </lineage>
</organism>
<evidence type="ECO:0000256" key="2">
    <source>
        <dbReference type="SAM" id="MobiDB-lite"/>
    </source>
</evidence>
<gene>
    <name evidence="5" type="primary">LOC108674257</name>
</gene>
<dbReference type="GeneID" id="108674257"/>
<evidence type="ECO:0000259" key="3">
    <source>
        <dbReference type="Pfam" id="PF14160"/>
    </source>
</evidence>
<evidence type="ECO:0000313" key="4">
    <source>
        <dbReference type="Proteomes" id="UP000694843"/>
    </source>
</evidence>
<dbReference type="KEGG" id="hazt:108674257"/>
<proteinExistence type="inferred from homology"/>
<dbReference type="RefSeq" id="XP_018017683.1">
    <property type="nucleotide sequence ID" value="XM_018162194.2"/>
</dbReference>
<dbReference type="OrthoDB" id="10028183at2759"/>
<dbReference type="Pfam" id="PF14160">
    <property type="entry name" value="FAM110_C"/>
    <property type="match status" value="1"/>
</dbReference>
<reference evidence="5" key="1">
    <citation type="submission" date="2025-08" db="UniProtKB">
        <authorList>
            <consortium name="RefSeq"/>
        </authorList>
    </citation>
    <scope>IDENTIFICATION</scope>
    <source>
        <tissue evidence="5">Whole organism</tissue>
    </source>
</reference>
<dbReference type="InterPro" id="IPR025741">
    <property type="entry name" value="FAM110_C"/>
</dbReference>
<feature type="region of interest" description="Disordered" evidence="2">
    <location>
        <begin position="1"/>
        <end position="32"/>
    </location>
</feature>
<protein>
    <submittedName>
        <fullName evidence="5">Uncharacterized protein LOC108674257</fullName>
    </submittedName>
</protein>
<sequence length="486" mass="52709">MSLMLGGHSWWGPGGTGGGGSSGKSAVQLLQESKSQYVKSDQVLGSSQRPARPDRFHISSNPNIFLHASAHTLHATRLSPDPLRRLPAPEEAKAVSPPKTIATLTPSALAEHTNKSFSAAPVRIQRGAPRPRAKTQPISDPFLRGGDLRRSLSHGPADRGVTGGEDIQMKLRKLLDVGSKEKLCQESLFTDKVSPLTKTEVTCGTGTFRAEPAKVTVHKSLPDLWRTSVSTVDSESDVDGALPDKRRPSCPSAISINKEAILNTKFKSNVPAQPPPVPPRKFRDVIRPLPKLPKEPPEVPKRPTVRISPPQIPPRLRPTSGAEIKKADGVLAPSAEGNGRRSSDSDVSVAGGSDEMRRRPILRSKSDITHERCVFGGKDEVDGSPLPSLSGEDLEEFFESMGMDEDTFAEIMKPQEASPTEYFDEKSSEDSIPHRCSSDDEGQPQPAIIRPGEPSIIEKNARIIKWLFTCQRAQGSLAQRPTTKSS</sequence>
<feature type="compositionally biased region" description="Basic and acidic residues" evidence="2">
    <location>
        <begin position="423"/>
        <end position="438"/>
    </location>
</feature>
<name>A0A8B7NVA7_HYAAZ</name>
<keyword evidence="4" id="KW-1185">Reference proteome</keyword>
<evidence type="ECO:0000313" key="5">
    <source>
        <dbReference type="RefSeq" id="XP_018017683.1"/>
    </source>
</evidence>